<feature type="region of interest" description="Disordered" evidence="1">
    <location>
        <begin position="622"/>
        <end position="669"/>
    </location>
</feature>
<evidence type="ECO:0000313" key="3">
    <source>
        <dbReference type="EMBL" id="PIL33129.1"/>
    </source>
</evidence>
<comment type="caution">
    <text evidence="3">The sequence shown here is derived from an EMBL/GenBank/DDBJ whole genome shotgun (WGS) entry which is preliminary data.</text>
</comment>
<evidence type="ECO:0000256" key="1">
    <source>
        <dbReference type="SAM" id="MobiDB-lite"/>
    </source>
</evidence>
<dbReference type="CDD" id="cd09917">
    <property type="entry name" value="F-box_SF"/>
    <property type="match status" value="1"/>
</dbReference>
<organism evidence="3 4">
    <name type="scientific">Ganoderma sinense ZZ0214-1</name>
    <dbReference type="NCBI Taxonomy" id="1077348"/>
    <lineage>
        <taxon>Eukaryota</taxon>
        <taxon>Fungi</taxon>
        <taxon>Dikarya</taxon>
        <taxon>Basidiomycota</taxon>
        <taxon>Agaricomycotina</taxon>
        <taxon>Agaricomycetes</taxon>
        <taxon>Polyporales</taxon>
        <taxon>Polyporaceae</taxon>
        <taxon>Ganoderma</taxon>
    </lineage>
</organism>
<dbReference type="OrthoDB" id="3217549at2759"/>
<reference evidence="3 4" key="1">
    <citation type="journal article" date="2015" name="Sci. Rep.">
        <title>Chromosome-level genome map provides insights into diverse defense mechanisms in the medicinal fungus Ganoderma sinense.</title>
        <authorList>
            <person name="Zhu Y."/>
            <person name="Xu J."/>
            <person name="Sun C."/>
            <person name="Zhou S."/>
            <person name="Xu H."/>
            <person name="Nelson D.R."/>
            <person name="Qian J."/>
            <person name="Song J."/>
            <person name="Luo H."/>
            <person name="Xiang L."/>
            <person name="Li Y."/>
            <person name="Xu Z."/>
            <person name="Ji A."/>
            <person name="Wang L."/>
            <person name="Lu S."/>
            <person name="Hayward A."/>
            <person name="Sun W."/>
            <person name="Li X."/>
            <person name="Schwartz D.C."/>
            <person name="Wang Y."/>
            <person name="Chen S."/>
        </authorList>
    </citation>
    <scope>NUCLEOTIDE SEQUENCE [LARGE SCALE GENOMIC DNA]</scope>
    <source>
        <strain evidence="3 4">ZZ0214-1</strain>
    </source>
</reference>
<dbReference type="InterPro" id="IPR001810">
    <property type="entry name" value="F-box_dom"/>
</dbReference>
<dbReference type="Proteomes" id="UP000230002">
    <property type="component" value="Unassembled WGS sequence"/>
</dbReference>
<protein>
    <recommendedName>
        <fullName evidence="2">F-box domain-containing protein</fullName>
    </recommendedName>
</protein>
<evidence type="ECO:0000259" key="2">
    <source>
        <dbReference type="PROSITE" id="PS50181"/>
    </source>
</evidence>
<name>A0A2G8SH83_9APHY</name>
<proteinExistence type="predicted"/>
<dbReference type="EMBL" id="AYKW01000008">
    <property type="protein sequence ID" value="PIL33129.1"/>
    <property type="molecule type" value="Genomic_DNA"/>
</dbReference>
<dbReference type="PROSITE" id="PS50181">
    <property type="entry name" value="FBOX"/>
    <property type="match status" value="1"/>
</dbReference>
<dbReference type="AlphaFoldDB" id="A0A2G8SH83"/>
<dbReference type="InterPro" id="IPR036047">
    <property type="entry name" value="F-box-like_dom_sf"/>
</dbReference>
<dbReference type="SUPFAM" id="SSF81383">
    <property type="entry name" value="F-box domain"/>
    <property type="match status" value="1"/>
</dbReference>
<accession>A0A2G8SH83</accession>
<gene>
    <name evidence="3" type="ORF">GSI_04578</name>
</gene>
<feature type="compositionally biased region" description="Acidic residues" evidence="1">
    <location>
        <begin position="624"/>
        <end position="669"/>
    </location>
</feature>
<evidence type="ECO:0000313" key="4">
    <source>
        <dbReference type="Proteomes" id="UP000230002"/>
    </source>
</evidence>
<keyword evidence="4" id="KW-1185">Reference proteome</keyword>
<sequence length="669" mass="75204">MPLTRTINLPRPELASTLPNADAHALSRLSDFSQVQAWTKRKAAEYNSHVSTLLTIYSSIAPVTTIPVEILQEIFALVPCREEWCDASWLLSLGFVCRRWHSVLLATSQYWVRGIHAVMDPDFYTHYRGDIPLDDSGGANDHGIARGRALFLARSAPRPLEIPFAYSAYRPGWKMFEGHFDRVTLFEVAAEDEDELFNILDTVKSCMKRLEKLRVEASSSRLSPSYGWEADDLPQLRHLEITSSLFCCKTAVPSLHTVILRNPPRVMESLPQLFDALKKCPCLATLCLELISGDRPLQSFTRVLHLPKLRNLAIGGGISDVYLFLSALFVPSVTFVELDVDNDSEESHGLALPNVLPRRLSAVHAHQMLGDIDRLCFYYNHHGPTQARWGGWNATVSMLGYVQGAQRLRVNPAFCFHSAGHFLQILALFNECRVAELALDLRHVPDDVDGEFWTKLFTALPDLCRLELLSPTAASRATKRDIAAHYLASIRKLQPCRAPEDDLVHVYPGPHSRIAPPSRRTVSLAWVLNADERDASQLDAELTDVEQVLRDHARSGARAERLELYVRTLRPPQRYHYWWAQTQALDVTQVETDEEASLLVKRDYVARLENVVDVVVVGGGWEFSESESEDEGSDNSEDDSDGSDEEWSDDDDDDDDVSSEGEDEGDLEG</sequence>
<feature type="domain" description="F-box" evidence="2">
    <location>
        <begin position="60"/>
        <end position="114"/>
    </location>
</feature>